<dbReference type="Gene3D" id="1.10.3210.10">
    <property type="entry name" value="Hypothetical protein af1432"/>
    <property type="match status" value="1"/>
</dbReference>
<dbReference type="InterPro" id="IPR003607">
    <property type="entry name" value="HD/PDEase_dom"/>
</dbReference>
<dbReference type="OrthoDB" id="6210373at2"/>
<dbReference type="InterPro" id="IPR011006">
    <property type="entry name" value="CheY-like_superfamily"/>
</dbReference>
<dbReference type="Proteomes" id="UP000017800">
    <property type="component" value="Unassembled WGS sequence"/>
</dbReference>
<reference evidence="4 5" key="1">
    <citation type="submission" date="2013-10" db="EMBL/GenBank/DDBJ databases">
        <authorList>
            <person name="Ichikawa N."/>
            <person name="Kimura A."/>
            <person name="Ohji S."/>
            <person name="Hosoyama A."/>
            <person name="Fujita N."/>
        </authorList>
    </citation>
    <scope>NUCLEOTIDE SEQUENCE [LARGE SCALE GENOMIC DNA]</scope>
    <source>
        <strain evidence="4 5">NBRC 102217</strain>
    </source>
</reference>
<keyword evidence="5" id="KW-1185">Reference proteome</keyword>
<dbReference type="SMART" id="SM00471">
    <property type="entry name" value="HDc"/>
    <property type="match status" value="1"/>
</dbReference>
<dbReference type="GO" id="GO:0000160">
    <property type="term" value="P:phosphorelay signal transduction system"/>
    <property type="evidence" value="ECO:0007669"/>
    <property type="project" value="InterPro"/>
</dbReference>
<evidence type="ECO:0000259" key="2">
    <source>
        <dbReference type="PROSITE" id="PS50110"/>
    </source>
</evidence>
<dbReference type="SUPFAM" id="SSF52172">
    <property type="entry name" value="CheY-like"/>
    <property type="match status" value="1"/>
</dbReference>
<feature type="domain" description="HD-GYP" evidence="3">
    <location>
        <begin position="142"/>
        <end position="340"/>
    </location>
</feature>
<dbReference type="Gene3D" id="3.40.50.2300">
    <property type="match status" value="1"/>
</dbReference>
<dbReference type="EMBL" id="BAUJ01000011">
    <property type="protein sequence ID" value="GAD88880.1"/>
    <property type="molecule type" value="Genomic_DNA"/>
</dbReference>
<feature type="domain" description="Response regulatory" evidence="2">
    <location>
        <begin position="6"/>
        <end position="122"/>
    </location>
</feature>
<dbReference type="PROSITE" id="PS51832">
    <property type="entry name" value="HD_GYP"/>
    <property type="match status" value="1"/>
</dbReference>
<protein>
    <submittedName>
        <fullName evidence="4">Putative response regulator</fullName>
    </submittedName>
</protein>
<evidence type="ECO:0000256" key="1">
    <source>
        <dbReference type="PROSITE-ProRule" id="PRU00169"/>
    </source>
</evidence>
<name>V5HHP9_9VIBR</name>
<dbReference type="PANTHER" id="PTHR45228">
    <property type="entry name" value="CYCLIC DI-GMP PHOSPHODIESTERASE TM_0186-RELATED"/>
    <property type="match status" value="1"/>
</dbReference>
<gene>
    <name evidence="4" type="ORF">VHA01S_011_00190</name>
</gene>
<proteinExistence type="predicted"/>
<dbReference type="CDD" id="cd19920">
    <property type="entry name" value="REC_PA4781-like"/>
    <property type="match status" value="1"/>
</dbReference>
<dbReference type="PROSITE" id="PS50110">
    <property type="entry name" value="RESPONSE_REGULATORY"/>
    <property type="match status" value="1"/>
</dbReference>
<dbReference type="AlphaFoldDB" id="V5HHP9"/>
<dbReference type="Pfam" id="PF00072">
    <property type="entry name" value="Response_reg"/>
    <property type="match status" value="1"/>
</dbReference>
<accession>V5HHP9</accession>
<dbReference type="eggNOG" id="COG3437">
    <property type="taxonomic scope" value="Bacteria"/>
</dbReference>
<dbReference type="InterPro" id="IPR052020">
    <property type="entry name" value="Cyclic_di-GMP/3'3'-cGAMP_PDE"/>
</dbReference>
<comment type="caution">
    <text evidence="4">The sequence shown here is derived from an EMBL/GenBank/DDBJ whole genome shotgun (WGS) entry which is preliminary data.</text>
</comment>
<reference evidence="4 5" key="2">
    <citation type="submission" date="2013-11" db="EMBL/GenBank/DDBJ databases">
        <title>Whole genome shotgun sequence of Vibrio halioticoli NBRC 102217.</title>
        <authorList>
            <person name="Isaki S."/>
            <person name="Kimura A."/>
            <person name="Ohji S."/>
            <person name="Hosoyama A."/>
            <person name="Fujita N."/>
            <person name="Hashimoto M."/>
            <person name="Hosoyama Y."/>
            <person name="Yamazoe A."/>
        </authorList>
    </citation>
    <scope>NUCLEOTIDE SEQUENCE [LARGE SCALE GENOMIC DNA]</scope>
    <source>
        <strain evidence="4 5">NBRC 102217</strain>
    </source>
</reference>
<dbReference type="Pfam" id="PF13487">
    <property type="entry name" value="HD_5"/>
    <property type="match status" value="1"/>
</dbReference>
<dbReference type="InterPro" id="IPR037522">
    <property type="entry name" value="HD_GYP_dom"/>
</dbReference>
<sequence length="341" mass="38116">MTSKPIVLVVDDTPNNLDVLTGVLENDYQVRVAINGRLAINIAQMQPQPDIILLDIMMPEMDGYQVCQILKSQPNTAHIPVIFVTAKIAPEDEVKGLELGAVDYLTKPVTPAVALRRIKTQLALHDQQKALFEKVKEQTKKINEGKLETIQSLGRAAEFKDNETGMHVMRMSHYCYVLALAAGMTAEDAETLRDAAPMHDVGKIGIPDEVLLKPGKLNAEEWKIMQSHVNISVEILGQYSHSELLKVAIDVAQNHHEKWDGTGYPNQTAGTDIPLVGRIAAMADVFDALTSARPYKQAWSVEKAIELIRSEKGKHFDPMLVDLFIENLDEILRYKEQYQDQ</sequence>
<organism evidence="4 5">
    <name type="scientific">Vibrio halioticoli NBRC 102217</name>
    <dbReference type="NCBI Taxonomy" id="1219072"/>
    <lineage>
        <taxon>Bacteria</taxon>
        <taxon>Pseudomonadati</taxon>
        <taxon>Pseudomonadota</taxon>
        <taxon>Gammaproteobacteria</taxon>
        <taxon>Vibrionales</taxon>
        <taxon>Vibrionaceae</taxon>
        <taxon>Vibrio</taxon>
    </lineage>
</organism>
<evidence type="ECO:0000259" key="3">
    <source>
        <dbReference type="PROSITE" id="PS51832"/>
    </source>
</evidence>
<dbReference type="CDD" id="cd00077">
    <property type="entry name" value="HDc"/>
    <property type="match status" value="1"/>
</dbReference>
<dbReference type="PANTHER" id="PTHR45228:SF5">
    <property type="entry name" value="CYCLIC DI-GMP PHOSPHODIESTERASE VC_1348-RELATED"/>
    <property type="match status" value="1"/>
</dbReference>
<dbReference type="RefSeq" id="WP_023403259.1">
    <property type="nucleotide sequence ID" value="NZ_BAUJ01000011.1"/>
</dbReference>
<dbReference type="SMART" id="SM00448">
    <property type="entry name" value="REC"/>
    <property type="match status" value="1"/>
</dbReference>
<evidence type="ECO:0000313" key="5">
    <source>
        <dbReference type="Proteomes" id="UP000017800"/>
    </source>
</evidence>
<dbReference type="SUPFAM" id="SSF109604">
    <property type="entry name" value="HD-domain/PDEase-like"/>
    <property type="match status" value="1"/>
</dbReference>
<keyword evidence="1" id="KW-0597">Phosphoprotein</keyword>
<evidence type="ECO:0000313" key="4">
    <source>
        <dbReference type="EMBL" id="GAD88880.1"/>
    </source>
</evidence>
<feature type="modified residue" description="4-aspartylphosphate" evidence="1">
    <location>
        <position position="55"/>
    </location>
</feature>
<dbReference type="InterPro" id="IPR001789">
    <property type="entry name" value="Sig_transdc_resp-reg_receiver"/>
</dbReference>
<dbReference type="GO" id="GO:0008081">
    <property type="term" value="F:phosphoric diester hydrolase activity"/>
    <property type="evidence" value="ECO:0007669"/>
    <property type="project" value="UniProtKB-ARBA"/>
</dbReference>